<dbReference type="SUPFAM" id="SSF88697">
    <property type="entry name" value="PUA domain-like"/>
    <property type="match status" value="1"/>
</dbReference>
<accession>A0A3E1YDZ5</accession>
<name>A0A3E1YDZ5_9BACT</name>
<evidence type="ECO:0000313" key="2">
    <source>
        <dbReference type="Proteomes" id="UP000260644"/>
    </source>
</evidence>
<evidence type="ECO:0000313" key="1">
    <source>
        <dbReference type="EMBL" id="RFS24704.1"/>
    </source>
</evidence>
<gene>
    <name evidence="1" type="ORF">DVR12_05755</name>
</gene>
<evidence type="ECO:0008006" key="3">
    <source>
        <dbReference type="Google" id="ProtNLM"/>
    </source>
</evidence>
<dbReference type="AlphaFoldDB" id="A0A3E1YDZ5"/>
<keyword evidence="2" id="KW-1185">Reference proteome</keyword>
<organism evidence="1 2">
    <name type="scientific">Chitinophaga silvatica</name>
    <dbReference type="NCBI Taxonomy" id="2282649"/>
    <lineage>
        <taxon>Bacteria</taxon>
        <taxon>Pseudomonadati</taxon>
        <taxon>Bacteroidota</taxon>
        <taxon>Chitinophagia</taxon>
        <taxon>Chitinophagales</taxon>
        <taxon>Chitinophagaceae</taxon>
        <taxon>Chitinophaga</taxon>
    </lineage>
</organism>
<sequence length="367" mass="42017">MAYYINLFSPTTYETFTNSDKTISGFAENKRSIANGLRPGDKLICYVTKVSRWIGVIEINSSMYEDDKPIYYPVNDPFTLRFKIESTVWLPLEYSIPITDSKSWDHLSFTSGLPPGSNAWTMQVRSSLRKLKDEDGKYLEEIMRSQMISPVSYPLTEADLKKIRTNVTALQSTGAIDLTIPDGDETNIIPNQSSSRDSIKIQATLAEMGEKMGFKIWLPRADRQRVLEHWQAGENCLLDRLPLNYVNAVLKTIENIDVLWISRNMIIRAFEVEHTTSVYSGILRMADLLALQPNMNVKLHIVAPEERRDKVFQEITRPVFSFMEHGPLKNTCTYLSYENVITLAEDRHLGNLRHTVLDDYDESAEDS</sequence>
<dbReference type="Proteomes" id="UP000260644">
    <property type="component" value="Unassembled WGS sequence"/>
</dbReference>
<comment type="caution">
    <text evidence="1">The sequence shown here is derived from an EMBL/GenBank/DDBJ whole genome shotgun (WGS) entry which is preliminary data.</text>
</comment>
<protein>
    <recommendedName>
        <fullName evidence="3">EVE domain-containing protein</fullName>
    </recommendedName>
</protein>
<dbReference type="Gene3D" id="3.10.590.10">
    <property type="entry name" value="ph1033 like domains"/>
    <property type="match status" value="1"/>
</dbReference>
<reference evidence="1 2" key="1">
    <citation type="submission" date="2018-07" db="EMBL/GenBank/DDBJ databases">
        <title>Chitinophaga K2CV101002-2 sp. nov., isolated from a monsoon evergreen broad-leaved forest soil.</title>
        <authorList>
            <person name="Lv Y."/>
        </authorList>
    </citation>
    <scope>NUCLEOTIDE SEQUENCE [LARGE SCALE GENOMIC DNA]</scope>
    <source>
        <strain evidence="1 2">GDMCC 1.1288</strain>
    </source>
</reference>
<dbReference type="EMBL" id="QPMM01000002">
    <property type="protein sequence ID" value="RFS24704.1"/>
    <property type="molecule type" value="Genomic_DNA"/>
</dbReference>
<dbReference type="InterPro" id="IPR015947">
    <property type="entry name" value="PUA-like_sf"/>
</dbReference>
<proteinExistence type="predicted"/>